<organism evidence="1 2">
    <name type="scientific">Tanacetum coccineum</name>
    <dbReference type="NCBI Taxonomy" id="301880"/>
    <lineage>
        <taxon>Eukaryota</taxon>
        <taxon>Viridiplantae</taxon>
        <taxon>Streptophyta</taxon>
        <taxon>Embryophyta</taxon>
        <taxon>Tracheophyta</taxon>
        <taxon>Spermatophyta</taxon>
        <taxon>Magnoliopsida</taxon>
        <taxon>eudicotyledons</taxon>
        <taxon>Gunneridae</taxon>
        <taxon>Pentapetalae</taxon>
        <taxon>asterids</taxon>
        <taxon>campanulids</taxon>
        <taxon>Asterales</taxon>
        <taxon>Asteraceae</taxon>
        <taxon>Asteroideae</taxon>
        <taxon>Anthemideae</taxon>
        <taxon>Anthemidinae</taxon>
        <taxon>Tanacetum</taxon>
    </lineage>
</organism>
<dbReference type="Proteomes" id="UP001151760">
    <property type="component" value="Unassembled WGS sequence"/>
</dbReference>
<gene>
    <name evidence="1" type="ORF">Tco_1041844</name>
</gene>
<reference evidence="1" key="1">
    <citation type="journal article" date="2022" name="Int. J. Mol. Sci.">
        <title>Draft Genome of Tanacetum Coccineum: Genomic Comparison of Closely Related Tanacetum-Family Plants.</title>
        <authorList>
            <person name="Yamashiro T."/>
            <person name="Shiraishi A."/>
            <person name="Nakayama K."/>
            <person name="Satake H."/>
        </authorList>
    </citation>
    <scope>NUCLEOTIDE SEQUENCE</scope>
</reference>
<keyword evidence="2" id="KW-1185">Reference proteome</keyword>
<protein>
    <submittedName>
        <fullName evidence="1">Uncharacterized protein</fullName>
    </submittedName>
</protein>
<reference evidence="1" key="2">
    <citation type="submission" date="2022-01" db="EMBL/GenBank/DDBJ databases">
        <authorList>
            <person name="Yamashiro T."/>
            <person name="Shiraishi A."/>
            <person name="Satake H."/>
            <person name="Nakayama K."/>
        </authorList>
    </citation>
    <scope>NUCLEOTIDE SEQUENCE</scope>
</reference>
<proteinExistence type="predicted"/>
<evidence type="ECO:0000313" key="1">
    <source>
        <dbReference type="EMBL" id="GJT75119.1"/>
    </source>
</evidence>
<evidence type="ECO:0000313" key="2">
    <source>
        <dbReference type="Proteomes" id="UP001151760"/>
    </source>
</evidence>
<sequence>MSNLADDVLLRKCLYIRDCRRLRDMYLSFHHKFISIDHEHVVLNLDSAGTRLQRRHLYLKINVSDKQQIQFKRISLTGFPAQSVRSSNAIALDSLYLLVLITEASQSRQHDKSESVSYFLTD</sequence>
<name>A0ABQ5GII2_9ASTR</name>
<comment type="caution">
    <text evidence="1">The sequence shown here is derived from an EMBL/GenBank/DDBJ whole genome shotgun (WGS) entry which is preliminary data.</text>
</comment>
<accession>A0ABQ5GII2</accession>
<dbReference type="EMBL" id="BQNB010018502">
    <property type="protein sequence ID" value="GJT75119.1"/>
    <property type="molecule type" value="Genomic_DNA"/>
</dbReference>